<feature type="domain" description="Response regulatory" evidence="2">
    <location>
        <begin position="1"/>
        <end position="96"/>
    </location>
</feature>
<name>A0A7S3CVT2_9EUKA</name>
<reference evidence="3" key="1">
    <citation type="submission" date="2021-01" db="EMBL/GenBank/DDBJ databases">
        <authorList>
            <person name="Corre E."/>
            <person name="Pelletier E."/>
            <person name="Niang G."/>
            <person name="Scheremetjew M."/>
            <person name="Finn R."/>
            <person name="Kale V."/>
            <person name="Holt S."/>
            <person name="Cochrane G."/>
            <person name="Meng A."/>
            <person name="Brown T."/>
            <person name="Cohen L."/>
        </authorList>
    </citation>
    <scope>NUCLEOTIDE SEQUENCE</scope>
    <source>
        <strain evidence="3">NIES-2562</strain>
    </source>
</reference>
<protein>
    <recommendedName>
        <fullName evidence="2">Response regulatory domain-containing protein</fullName>
    </recommendedName>
</protein>
<evidence type="ECO:0000256" key="1">
    <source>
        <dbReference type="PROSITE-ProRule" id="PRU00169"/>
    </source>
</evidence>
<dbReference type="EMBL" id="HBIB01001471">
    <property type="protein sequence ID" value="CAE0238871.1"/>
    <property type="molecule type" value="Transcribed_RNA"/>
</dbReference>
<accession>A0A7S3CVT2</accession>
<dbReference type="Gene3D" id="3.40.50.2300">
    <property type="match status" value="1"/>
</dbReference>
<dbReference type="InterPro" id="IPR001789">
    <property type="entry name" value="Sig_transdc_resp-reg_receiver"/>
</dbReference>
<sequence>MGYRASRVNRGGVTDDATRRWRGANVVFTDIQMPGSIDGLLLSSLLRRMGLVCPILGTSARGDNNLRNDSSNAGMTQLLVKPVSARAVKEALLSVLPAV</sequence>
<evidence type="ECO:0000259" key="2">
    <source>
        <dbReference type="PROSITE" id="PS50110"/>
    </source>
</evidence>
<dbReference type="AlphaFoldDB" id="A0A7S3CVT2"/>
<dbReference type="InterPro" id="IPR011006">
    <property type="entry name" value="CheY-like_superfamily"/>
</dbReference>
<keyword evidence="1" id="KW-0597">Phosphoprotein</keyword>
<gene>
    <name evidence="3" type="ORF">PBIL07802_LOCUS1014</name>
</gene>
<evidence type="ECO:0000313" key="3">
    <source>
        <dbReference type="EMBL" id="CAE0238871.1"/>
    </source>
</evidence>
<organism evidence="3">
    <name type="scientific">Palpitomonas bilix</name>
    <dbReference type="NCBI Taxonomy" id="652834"/>
    <lineage>
        <taxon>Eukaryota</taxon>
        <taxon>Eukaryota incertae sedis</taxon>
    </lineage>
</organism>
<dbReference type="GO" id="GO:0000160">
    <property type="term" value="P:phosphorelay signal transduction system"/>
    <property type="evidence" value="ECO:0007669"/>
    <property type="project" value="InterPro"/>
</dbReference>
<feature type="modified residue" description="4-aspartylphosphate" evidence="1">
    <location>
        <position position="30"/>
    </location>
</feature>
<dbReference type="SUPFAM" id="SSF52172">
    <property type="entry name" value="CheY-like"/>
    <property type="match status" value="1"/>
</dbReference>
<dbReference type="PROSITE" id="PS50110">
    <property type="entry name" value="RESPONSE_REGULATORY"/>
    <property type="match status" value="1"/>
</dbReference>
<proteinExistence type="predicted"/>
<dbReference type="Pfam" id="PF00072">
    <property type="entry name" value="Response_reg"/>
    <property type="match status" value="1"/>
</dbReference>